<protein>
    <submittedName>
        <fullName evidence="2">Uncharacterized protein</fullName>
    </submittedName>
</protein>
<name>A0A256J430_HALEZ</name>
<reference evidence="2 3" key="1">
    <citation type="journal article" date="2014" name="Front. Microbiol.">
        <title>Population and genomic analysis of the genus Halorubrum.</title>
        <authorList>
            <person name="Fullmer M.S."/>
            <person name="Soucy S.M."/>
            <person name="Swithers K.S."/>
            <person name="Makkay A.M."/>
            <person name="Wheeler R."/>
            <person name="Ventosa A."/>
            <person name="Gogarten J.P."/>
            <person name="Papke R.T."/>
        </authorList>
    </citation>
    <scope>NUCLEOTIDE SEQUENCE [LARGE SCALE GENOMIC DNA]</scope>
    <source>
        <strain evidence="2 3">Ga36</strain>
    </source>
</reference>
<accession>A0A256J430</accession>
<evidence type="ECO:0000313" key="3">
    <source>
        <dbReference type="Proteomes" id="UP000215731"/>
    </source>
</evidence>
<proteinExistence type="predicted"/>
<sequence>MRPVVFKDDRRLAVDDRGLDVHRLRAGRGANLLRRLWCVGRAAEERTWEFVERRAVQRRSLRLGTRLRVGLGLGLRLEGLAFDGLLGLNARARVVAKRRRGNRDGRDQEHGREPERLPRASRNGHARERTHQLRRYLVGRLRELIEDSSEAASKVGVDEQRVRFRRRFQFAI</sequence>
<comment type="caution">
    <text evidence="2">The sequence shown here is derived from an EMBL/GenBank/DDBJ whole genome shotgun (WGS) entry which is preliminary data.</text>
</comment>
<evidence type="ECO:0000313" key="2">
    <source>
        <dbReference type="EMBL" id="OYR63306.1"/>
    </source>
</evidence>
<dbReference type="EMBL" id="NHOZ01000069">
    <property type="protein sequence ID" value="OYR63306.1"/>
    <property type="molecule type" value="Genomic_DNA"/>
</dbReference>
<feature type="region of interest" description="Disordered" evidence="1">
    <location>
        <begin position="97"/>
        <end position="128"/>
    </location>
</feature>
<dbReference type="AlphaFoldDB" id="A0A256J430"/>
<gene>
    <name evidence="2" type="ORF">DJ80_08285</name>
</gene>
<feature type="compositionally biased region" description="Basic and acidic residues" evidence="1">
    <location>
        <begin position="102"/>
        <end position="118"/>
    </location>
</feature>
<organism evidence="2 3">
    <name type="scientific">Halorubrum ezzemoulense</name>
    <name type="common">Halorubrum chaoviator</name>
    <dbReference type="NCBI Taxonomy" id="337243"/>
    <lineage>
        <taxon>Archaea</taxon>
        <taxon>Methanobacteriati</taxon>
        <taxon>Methanobacteriota</taxon>
        <taxon>Stenosarchaea group</taxon>
        <taxon>Halobacteria</taxon>
        <taxon>Halobacteriales</taxon>
        <taxon>Haloferacaceae</taxon>
        <taxon>Halorubrum</taxon>
    </lineage>
</organism>
<dbReference type="Proteomes" id="UP000215731">
    <property type="component" value="Unassembled WGS sequence"/>
</dbReference>
<evidence type="ECO:0000256" key="1">
    <source>
        <dbReference type="SAM" id="MobiDB-lite"/>
    </source>
</evidence>